<evidence type="ECO:0000313" key="1">
    <source>
        <dbReference type="EMBL" id="AMN31086.1"/>
    </source>
</evidence>
<gene>
    <name evidence="1" type="ORF">JFP838_pA0170</name>
</gene>
<evidence type="ECO:0000313" key="2">
    <source>
        <dbReference type="Proteomes" id="UP000070260"/>
    </source>
</evidence>
<keyword evidence="1" id="KW-0614">Plasmid</keyword>
<name>A0A140GRC7_CLOPF</name>
<geneLocation type="plasmid" evidence="1 2">
    <name>pJFP838A</name>
</geneLocation>
<accession>A0A140GRC7</accession>
<dbReference type="Proteomes" id="UP000070260">
    <property type="component" value="Plasmid pJFP838A"/>
</dbReference>
<dbReference type="PATRIC" id="fig|1502.177.peg.3377"/>
<organism evidence="1 2">
    <name type="scientific">Clostridium perfringens</name>
    <dbReference type="NCBI Taxonomy" id="1502"/>
    <lineage>
        <taxon>Bacteria</taxon>
        <taxon>Bacillati</taxon>
        <taxon>Bacillota</taxon>
        <taxon>Clostridia</taxon>
        <taxon>Eubacteriales</taxon>
        <taxon>Clostridiaceae</taxon>
        <taxon>Clostridium</taxon>
    </lineage>
</organism>
<proteinExistence type="predicted"/>
<sequence>MNEEILREIHKYIKIPKSINIGDKLYYEQYSDNKDIVNSLTYQKDLSNNNWIGFIKLLEIRSQAEFNGQLLCEEINNDMKIFMAEDEEYLQVISNDDEEKIPLQKKQVNIGVDSCSYNMKVDDIELTVDTSINGLIGFVREYFSNEGILRGIAVTIACNDNFDIAKTQIDKLFTSVA</sequence>
<dbReference type="AlphaFoldDB" id="A0A140GRC7"/>
<protein>
    <submittedName>
        <fullName evidence="1">Uncharacterized protein</fullName>
    </submittedName>
</protein>
<dbReference type="RefSeq" id="WP_061429688.1">
    <property type="nucleotide sequence ID" value="NZ_CATNZX010000001.1"/>
</dbReference>
<dbReference type="EMBL" id="CP013615">
    <property type="protein sequence ID" value="AMN31086.1"/>
    <property type="molecule type" value="Genomic_DNA"/>
</dbReference>
<reference evidence="1 2" key="1">
    <citation type="journal article" date="2016" name="PLoS ONE">
        <title>Plasmid Characterization and Chromosome Analysis of Two netF+ Clostridium perfringens Isolates Associated with Foal and Canine Necrotizing Enteritis.</title>
        <authorList>
            <person name="Mehdizadeh Gohari I."/>
            <person name="Kropinski A.M."/>
            <person name="Weese S.J."/>
            <person name="Parreira V.R."/>
            <person name="Whitehead A.E."/>
            <person name="Boerlin P."/>
            <person name="Prescott J.F."/>
        </authorList>
    </citation>
    <scope>NUCLEOTIDE SEQUENCE [LARGE SCALE GENOMIC DNA]</scope>
    <source>
        <strain evidence="1 2">JP838</strain>
        <plasmid evidence="2">Plasmid pJFP838A</plasmid>
    </source>
</reference>